<keyword evidence="1 3" id="KW-0413">Isomerase</keyword>
<reference evidence="3 4" key="1">
    <citation type="submission" date="2021-12" db="EMBL/GenBank/DDBJ databases">
        <title>Genome seq of p7.</title>
        <authorList>
            <person name="Seo T."/>
        </authorList>
    </citation>
    <scope>NUCLEOTIDE SEQUENCE [LARGE SCALE GENOMIC DNA]</scope>
    <source>
        <strain evidence="3 4">P7</strain>
    </source>
</reference>
<dbReference type="PIRSF" id="PIRSF006386">
    <property type="entry name" value="HCCAis_GSTk"/>
    <property type="match status" value="1"/>
</dbReference>
<organism evidence="3 4">
    <name type="scientific">Pelomonas caseinilytica</name>
    <dbReference type="NCBI Taxonomy" id="2906763"/>
    <lineage>
        <taxon>Bacteria</taxon>
        <taxon>Pseudomonadati</taxon>
        <taxon>Pseudomonadota</taxon>
        <taxon>Betaproteobacteria</taxon>
        <taxon>Burkholderiales</taxon>
        <taxon>Sphaerotilaceae</taxon>
        <taxon>Roseateles</taxon>
    </lineage>
</organism>
<dbReference type="RefSeq" id="WP_233389322.1">
    <property type="nucleotide sequence ID" value="NZ_JAJTWT010000001.1"/>
</dbReference>
<evidence type="ECO:0000256" key="1">
    <source>
        <dbReference type="PIRNR" id="PIRNR006386"/>
    </source>
</evidence>
<sequence length="205" mass="22520">MTRRIEFWFDMSSNYSYVSSMRIEAAAARAGVGVAWLPFLLGPIFAELGWSTSPFVLQKAKGAYVWRDMQRQCAKHGIAFRRPSDFPRKATLPMRIAAAHADEAWMPAFCQAVMAENFAHDRAMDDEALCTGLLGGLGADAATVLAQSASPEGRAALRRNTEQAQGRGIFGAPTFFVGAEMFWGDDRLDDALAWAARREFGEGES</sequence>
<comment type="similarity">
    <text evidence="1">Belongs to the GST superfamily. NadH family.</text>
</comment>
<evidence type="ECO:0000313" key="3">
    <source>
        <dbReference type="EMBL" id="MCE4536235.1"/>
    </source>
</evidence>
<dbReference type="SUPFAM" id="SSF52833">
    <property type="entry name" value="Thioredoxin-like"/>
    <property type="match status" value="1"/>
</dbReference>
<dbReference type="Proteomes" id="UP001201463">
    <property type="component" value="Unassembled WGS sequence"/>
</dbReference>
<gene>
    <name evidence="3" type="ORF">LXT12_03050</name>
</gene>
<evidence type="ECO:0000313" key="4">
    <source>
        <dbReference type="Proteomes" id="UP001201463"/>
    </source>
</evidence>
<dbReference type="InterPro" id="IPR001853">
    <property type="entry name" value="DSBA-like_thioredoxin_dom"/>
</dbReference>
<dbReference type="InterPro" id="IPR044087">
    <property type="entry name" value="NahD-like"/>
</dbReference>
<comment type="catalytic activity">
    <reaction evidence="1">
        <text>2-hydroxychromene-2-carboxylate = (3E)-4-(2-hydroxyphenyl)-2-oxobut-3-enoate</text>
        <dbReference type="Rhea" id="RHEA:27401"/>
        <dbReference type="ChEBI" id="CHEBI:59350"/>
        <dbReference type="ChEBI" id="CHEBI:59353"/>
        <dbReference type="EC" id="5.99.1.4"/>
    </reaction>
</comment>
<name>A0ABS8XG58_9BURK</name>
<dbReference type="EC" id="5.99.1.4" evidence="1"/>
<dbReference type="Gene3D" id="3.40.30.10">
    <property type="entry name" value="Glutaredoxin"/>
    <property type="match status" value="1"/>
</dbReference>
<feature type="domain" description="DSBA-like thioredoxin" evidence="2">
    <location>
        <begin position="5"/>
        <end position="190"/>
    </location>
</feature>
<dbReference type="InterPro" id="IPR014440">
    <property type="entry name" value="HCCAis_GSTk"/>
</dbReference>
<keyword evidence="4" id="KW-1185">Reference proteome</keyword>
<dbReference type="PANTHER" id="PTHR42943">
    <property type="entry name" value="GLUTATHIONE S-TRANSFERASE KAPPA"/>
    <property type="match status" value="1"/>
</dbReference>
<dbReference type="CDD" id="cd03022">
    <property type="entry name" value="DsbA_HCCA_Iso"/>
    <property type="match status" value="1"/>
</dbReference>
<dbReference type="EMBL" id="JAJTWT010000001">
    <property type="protein sequence ID" value="MCE4536235.1"/>
    <property type="molecule type" value="Genomic_DNA"/>
</dbReference>
<comment type="caution">
    <text evidence="3">The sequence shown here is derived from an EMBL/GenBank/DDBJ whole genome shotgun (WGS) entry which is preliminary data.</text>
</comment>
<dbReference type="InterPro" id="IPR036249">
    <property type="entry name" value="Thioredoxin-like_sf"/>
</dbReference>
<dbReference type="GO" id="GO:0016853">
    <property type="term" value="F:isomerase activity"/>
    <property type="evidence" value="ECO:0007669"/>
    <property type="project" value="UniProtKB-KW"/>
</dbReference>
<proteinExistence type="inferred from homology"/>
<accession>A0ABS8XG58</accession>
<dbReference type="Pfam" id="PF01323">
    <property type="entry name" value="DSBA"/>
    <property type="match status" value="1"/>
</dbReference>
<dbReference type="InterPro" id="IPR051924">
    <property type="entry name" value="GST_Kappa/NadH"/>
</dbReference>
<dbReference type="PANTHER" id="PTHR42943:SF2">
    <property type="entry name" value="GLUTATHIONE S-TRANSFERASE KAPPA 1"/>
    <property type="match status" value="1"/>
</dbReference>
<protein>
    <recommendedName>
        <fullName evidence="1">2-hydroxychromene-2-carboxylate isomerase</fullName>
        <ecNumber evidence="1">5.99.1.4</ecNumber>
    </recommendedName>
</protein>
<evidence type="ECO:0000259" key="2">
    <source>
        <dbReference type="Pfam" id="PF01323"/>
    </source>
</evidence>